<keyword evidence="4 12" id="KW-0894">Sodium channel</keyword>
<sequence>RKNSWYINQNLSILNVYYSSAGCTKVERDVYYTWDRILASIGGIFSLCLGGSIISIVQCFYFIGKVISDFEMKTNKEINFPGNLTCIKNRVQKTLIEKKKRNGEKMKRKHIQTRRFIKAFGNQPQ</sequence>
<gene>
    <name evidence="14" type="ORF">ILUMI_25951</name>
</gene>
<dbReference type="InterPro" id="IPR001873">
    <property type="entry name" value="ENaC"/>
</dbReference>
<keyword evidence="15" id="KW-1185">Reference proteome</keyword>
<protein>
    <submittedName>
        <fullName evidence="14">Uncharacterized protein</fullName>
    </submittedName>
</protein>
<evidence type="ECO:0000256" key="5">
    <source>
        <dbReference type="ARBA" id="ARBA00022692"/>
    </source>
</evidence>
<proteinExistence type="inferred from homology"/>
<keyword evidence="9 13" id="KW-0472">Membrane</keyword>
<dbReference type="GO" id="GO:0005272">
    <property type="term" value="F:sodium channel activity"/>
    <property type="evidence" value="ECO:0007669"/>
    <property type="project" value="UniProtKB-KW"/>
</dbReference>
<dbReference type="GO" id="GO:0016020">
    <property type="term" value="C:membrane"/>
    <property type="evidence" value="ECO:0007669"/>
    <property type="project" value="UniProtKB-SubCell"/>
</dbReference>
<keyword evidence="7" id="KW-0915">Sodium</keyword>
<keyword evidence="6 13" id="KW-1133">Transmembrane helix</keyword>
<evidence type="ECO:0000256" key="13">
    <source>
        <dbReference type="SAM" id="Phobius"/>
    </source>
</evidence>
<evidence type="ECO:0000256" key="7">
    <source>
        <dbReference type="ARBA" id="ARBA00023053"/>
    </source>
</evidence>
<evidence type="ECO:0000256" key="6">
    <source>
        <dbReference type="ARBA" id="ARBA00022989"/>
    </source>
</evidence>
<keyword evidence="10 12" id="KW-0739">Sodium transport</keyword>
<evidence type="ECO:0000256" key="2">
    <source>
        <dbReference type="ARBA" id="ARBA00007193"/>
    </source>
</evidence>
<evidence type="ECO:0000256" key="9">
    <source>
        <dbReference type="ARBA" id="ARBA00023136"/>
    </source>
</evidence>
<comment type="subcellular location">
    <subcellularLocation>
        <location evidence="1">Membrane</location>
        <topology evidence="1">Multi-pass membrane protein</topology>
    </subcellularLocation>
</comment>
<dbReference type="Pfam" id="PF00858">
    <property type="entry name" value="ASC"/>
    <property type="match status" value="1"/>
</dbReference>
<organism evidence="14 15">
    <name type="scientific">Ignelater luminosus</name>
    <name type="common">Cucubano</name>
    <name type="synonym">Pyrophorus luminosus</name>
    <dbReference type="NCBI Taxonomy" id="2038154"/>
    <lineage>
        <taxon>Eukaryota</taxon>
        <taxon>Metazoa</taxon>
        <taxon>Ecdysozoa</taxon>
        <taxon>Arthropoda</taxon>
        <taxon>Hexapoda</taxon>
        <taxon>Insecta</taxon>
        <taxon>Pterygota</taxon>
        <taxon>Neoptera</taxon>
        <taxon>Endopterygota</taxon>
        <taxon>Coleoptera</taxon>
        <taxon>Polyphaga</taxon>
        <taxon>Elateriformia</taxon>
        <taxon>Elateroidea</taxon>
        <taxon>Elateridae</taxon>
        <taxon>Agrypninae</taxon>
        <taxon>Pyrophorini</taxon>
        <taxon>Ignelater</taxon>
    </lineage>
</organism>
<keyword evidence="11 12" id="KW-0407">Ion channel</keyword>
<comment type="similarity">
    <text evidence="2 12">Belongs to the amiloride-sensitive sodium channel (TC 1.A.6) family.</text>
</comment>
<feature type="non-terminal residue" evidence="14">
    <location>
        <position position="1"/>
    </location>
</feature>
<dbReference type="EMBL" id="VTPC01091007">
    <property type="protein sequence ID" value="KAF2880215.1"/>
    <property type="molecule type" value="Genomic_DNA"/>
</dbReference>
<evidence type="ECO:0000256" key="3">
    <source>
        <dbReference type="ARBA" id="ARBA00022448"/>
    </source>
</evidence>
<evidence type="ECO:0000313" key="15">
    <source>
        <dbReference type="Proteomes" id="UP000801492"/>
    </source>
</evidence>
<dbReference type="OrthoDB" id="6819496at2759"/>
<name>A0A8K0FW25_IGNLU</name>
<evidence type="ECO:0000256" key="11">
    <source>
        <dbReference type="ARBA" id="ARBA00023303"/>
    </source>
</evidence>
<evidence type="ECO:0000256" key="12">
    <source>
        <dbReference type="RuleBase" id="RU000679"/>
    </source>
</evidence>
<evidence type="ECO:0000256" key="1">
    <source>
        <dbReference type="ARBA" id="ARBA00004141"/>
    </source>
</evidence>
<dbReference type="Proteomes" id="UP000801492">
    <property type="component" value="Unassembled WGS sequence"/>
</dbReference>
<feature type="transmembrane region" description="Helical" evidence="13">
    <location>
        <begin position="37"/>
        <end position="63"/>
    </location>
</feature>
<evidence type="ECO:0000256" key="8">
    <source>
        <dbReference type="ARBA" id="ARBA00023065"/>
    </source>
</evidence>
<evidence type="ECO:0000256" key="4">
    <source>
        <dbReference type="ARBA" id="ARBA00022461"/>
    </source>
</evidence>
<comment type="caution">
    <text evidence="14">The sequence shown here is derived from an EMBL/GenBank/DDBJ whole genome shotgun (WGS) entry which is preliminary data.</text>
</comment>
<dbReference type="Gene3D" id="1.10.287.770">
    <property type="entry name" value="YojJ-like"/>
    <property type="match status" value="1"/>
</dbReference>
<accession>A0A8K0FW25</accession>
<evidence type="ECO:0000313" key="14">
    <source>
        <dbReference type="EMBL" id="KAF2880215.1"/>
    </source>
</evidence>
<evidence type="ECO:0000256" key="10">
    <source>
        <dbReference type="ARBA" id="ARBA00023201"/>
    </source>
</evidence>
<dbReference type="AlphaFoldDB" id="A0A8K0FW25"/>
<keyword evidence="5 12" id="KW-0812">Transmembrane</keyword>
<keyword evidence="8 12" id="KW-0406">Ion transport</keyword>
<keyword evidence="3 12" id="KW-0813">Transport</keyword>
<reference evidence="14" key="1">
    <citation type="submission" date="2019-08" db="EMBL/GenBank/DDBJ databases">
        <title>The genome of the North American firefly Photinus pyralis.</title>
        <authorList>
            <consortium name="Photinus pyralis genome working group"/>
            <person name="Fallon T.R."/>
            <person name="Sander Lower S.E."/>
            <person name="Weng J.-K."/>
        </authorList>
    </citation>
    <scope>NUCLEOTIDE SEQUENCE</scope>
    <source>
        <strain evidence="14">TRF0915ILg1</strain>
        <tissue evidence="14">Whole body</tissue>
    </source>
</reference>